<dbReference type="RefSeq" id="WP_327792470.1">
    <property type="nucleotide sequence ID" value="NZ_JADQAZ010000001.1"/>
</dbReference>
<gene>
    <name evidence="2" type="ORF">IV417_02600</name>
</gene>
<sequence length="457" mass="49321">MRQILIKAAVLTLCALPLRAFDTGYHHDATLAAMQATGFSPHVAEVCAVINWLTDYYSAVPGGGKEHLEKLHFDNLGNRAEIIRTYEHVLNNTHAALLAIRQEEARLDYPGALRVIGTLCVTAHALQDFYTHSNWADFYPPSAEDYATNTYLSSGPPEGALQSGFYATADKCTAGCNGIGHGDYAHGLNKDSQVRPGWDAAYVFSYAETLRLLEWIAGDPALDGLLPEAAVLLETDMPAADRAALKRAAKAALEVSMYIAIAGQDGHWKGNKSGNLRKFAAAQAAWSASRDGAFVGLFRDGAIYRPLTRCLYDAAPHCANPPALHRNNAPVTGYAASLIVSSFKTRRRSAFAPTYQLAASLGPLTLTEREIAGHRAFEAEAEGQNAFWLMGFLPASARMTLTMTREGTLSPAPIAFTPAPTALFDTAKAPFQSAPVTAEAPGLSLTFHTELRPLKER</sequence>
<reference evidence="2 3" key="1">
    <citation type="journal article" date="2021" name="Arch. Microbiol.">
        <title>Harenicola maris gen. nov., sp. nov. isolated from the Sea of Japan shallow sediments.</title>
        <authorList>
            <person name="Romanenko L.A."/>
            <person name="Kurilenko V.V."/>
            <person name="Chernysheva N.Y."/>
            <person name="Tekutyeva L.A."/>
            <person name="Velansky P.V."/>
            <person name="Svetashev V.I."/>
            <person name="Isaeva M.P."/>
        </authorList>
    </citation>
    <scope>NUCLEOTIDE SEQUENCE [LARGE SCALE GENOMIC DNA]</scope>
    <source>
        <strain evidence="2 3">KMM 3653</strain>
    </source>
</reference>
<protein>
    <submittedName>
        <fullName evidence="2">Uncharacterized protein</fullName>
    </submittedName>
</protein>
<keyword evidence="3" id="KW-1185">Reference proteome</keyword>
<feature type="signal peptide" evidence="1">
    <location>
        <begin position="1"/>
        <end position="20"/>
    </location>
</feature>
<keyword evidence="1" id="KW-0732">Signal</keyword>
<dbReference type="AlphaFoldDB" id="A0AAP2G7A1"/>
<comment type="caution">
    <text evidence="2">The sequence shown here is derived from an EMBL/GenBank/DDBJ whole genome shotgun (WGS) entry which is preliminary data.</text>
</comment>
<name>A0AAP2G7A1_9RHOB</name>
<proteinExistence type="predicted"/>
<evidence type="ECO:0000313" key="2">
    <source>
        <dbReference type="EMBL" id="MBT0956264.1"/>
    </source>
</evidence>
<dbReference type="EMBL" id="JADQAZ010000001">
    <property type="protein sequence ID" value="MBT0956264.1"/>
    <property type="molecule type" value="Genomic_DNA"/>
</dbReference>
<dbReference type="Proteomes" id="UP001315686">
    <property type="component" value="Unassembled WGS sequence"/>
</dbReference>
<feature type="chain" id="PRO_5042968275" evidence="1">
    <location>
        <begin position="21"/>
        <end position="457"/>
    </location>
</feature>
<organism evidence="2 3">
    <name type="scientific">Harenicola maris</name>
    <dbReference type="NCBI Taxonomy" id="2841044"/>
    <lineage>
        <taxon>Bacteria</taxon>
        <taxon>Pseudomonadati</taxon>
        <taxon>Pseudomonadota</taxon>
        <taxon>Alphaproteobacteria</taxon>
        <taxon>Rhodobacterales</taxon>
        <taxon>Paracoccaceae</taxon>
        <taxon>Harenicola</taxon>
    </lineage>
</organism>
<evidence type="ECO:0000256" key="1">
    <source>
        <dbReference type="SAM" id="SignalP"/>
    </source>
</evidence>
<accession>A0AAP2G7A1</accession>
<evidence type="ECO:0000313" key="3">
    <source>
        <dbReference type="Proteomes" id="UP001315686"/>
    </source>
</evidence>